<sequence>MKFFKSKRKSIFEFDKFQLQVSVKLVKTTTNF</sequence>
<evidence type="ECO:0000313" key="1">
    <source>
        <dbReference type="EMBL" id="MBX40602.1"/>
    </source>
</evidence>
<organism evidence="1">
    <name type="scientific">Rhizophora mucronata</name>
    <name type="common">Asiatic mangrove</name>
    <dbReference type="NCBI Taxonomy" id="61149"/>
    <lineage>
        <taxon>Eukaryota</taxon>
        <taxon>Viridiplantae</taxon>
        <taxon>Streptophyta</taxon>
        <taxon>Embryophyta</taxon>
        <taxon>Tracheophyta</taxon>
        <taxon>Spermatophyta</taxon>
        <taxon>Magnoliopsida</taxon>
        <taxon>eudicotyledons</taxon>
        <taxon>Gunneridae</taxon>
        <taxon>Pentapetalae</taxon>
        <taxon>rosids</taxon>
        <taxon>fabids</taxon>
        <taxon>Malpighiales</taxon>
        <taxon>Rhizophoraceae</taxon>
        <taxon>Rhizophora</taxon>
    </lineage>
</organism>
<dbReference type="AlphaFoldDB" id="A0A2P2NDQ8"/>
<reference evidence="1" key="1">
    <citation type="submission" date="2018-02" db="EMBL/GenBank/DDBJ databases">
        <title>Rhizophora mucronata_Transcriptome.</title>
        <authorList>
            <person name="Meera S.P."/>
            <person name="Sreeshan A."/>
            <person name="Augustine A."/>
        </authorList>
    </citation>
    <scope>NUCLEOTIDE SEQUENCE</scope>
    <source>
        <tissue evidence="1">Leaf</tissue>
    </source>
</reference>
<name>A0A2P2NDQ8_RHIMU</name>
<accession>A0A2P2NDQ8</accession>
<proteinExistence type="predicted"/>
<protein>
    <submittedName>
        <fullName evidence="1">Uncharacterized protein</fullName>
    </submittedName>
</protein>
<dbReference type="EMBL" id="GGEC01060118">
    <property type="protein sequence ID" value="MBX40602.1"/>
    <property type="molecule type" value="Transcribed_RNA"/>
</dbReference>